<evidence type="ECO:0000256" key="4">
    <source>
        <dbReference type="ARBA" id="ARBA00022452"/>
    </source>
</evidence>
<evidence type="ECO:0000256" key="1">
    <source>
        <dbReference type="ARBA" id="ARBA00004571"/>
    </source>
</evidence>
<protein>
    <submittedName>
        <fullName evidence="11">TonB-dependent receptor</fullName>
    </submittedName>
</protein>
<comment type="similarity">
    <text evidence="2 8">Belongs to the TonB-dependent receptor family.</text>
</comment>
<dbReference type="InterPro" id="IPR039426">
    <property type="entry name" value="TonB-dep_rcpt-like"/>
</dbReference>
<keyword evidence="11" id="KW-0675">Receptor</keyword>
<evidence type="ECO:0000256" key="9">
    <source>
        <dbReference type="SAM" id="SignalP"/>
    </source>
</evidence>
<dbReference type="EMBL" id="DTHB01000016">
    <property type="protein sequence ID" value="HGB13816.1"/>
    <property type="molecule type" value="Genomic_DNA"/>
</dbReference>
<name>A0A7C3WPE2_9BACT</name>
<dbReference type="PROSITE" id="PS52016">
    <property type="entry name" value="TONB_DEPENDENT_REC_3"/>
    <property type="match status" value="1"/>
</dbReference>
<sequence length="722" mass="80882">MKWTKRRKIACFLGSLLALTVAAAPAQEQAAPPGGGEEKTEAVQAQPEKLPAIEVVGIYETAPTGSVITQKDLTTGPAQDLPGFLDEQSGIDLTRRSLMGEKNRQVQIRGLDESRYQVYLDGRSLKGAGVFGGYFVDWSTLSLAGLERVEIIRGAQSAEYGNTLGGIIKITTAKGSKEPKLAVDASYGSWNTQNYRLAHTGGYGPVEYALVASFAKSSGYLRNNFIDPAQNYIGSFTYHFPWDMSVTLRGRYSGQKTGMIVANRPFLPFFQPNEPESDGDILFGPGVPFWGFKPGPGGGPGYDYGDNSFVNRRRFDLDLSVKQKLWHGEVEANLFYFQTFRRDRFFALNNSELLVLERHSLDEDTWGWNLKTRQTLGKVRLGFGLEGNYYGYGHLTNDFFLPAYFRFPPSSSPANKNAQKIHGGFVDALIPLAKWAELYLGLRYDNYDAAANIDPSQNLFVKGIRKDYLSPKSTLTFRPTETTEGYVSVNFASRFPTLPEFYWFGAGYRPPHRAERLSPEFGLQYEAGLTQKLPFNSTLRVRGYYYDINQYIRTVFGFRPSRVIYNIDLAKIRGVEVEAETTLPYHLTAFANYTWQQTSTSPDPLGGDVRELTEFPDHKVNLGLKYRAPNGAEGKCYVRLVSKRAEPVVKVNFANQVTGVTLRPMKGFFTVNLEGRYPVANWRGFTGFLYGGVYNLTGEFYEESAGFPLPTQTLYGGVQLRY</sequence>
<keyword evidence="4 8" id="KW-1134">Transmembrane beta strand</keyword>
<evidence type="ECO:0000256" key="5">
    <source>
        <dbReference type="ARBA" id="ARBA00022692"/>
    </source>
</evidence>
<organism evidence="11">
    <name type="scientific">Desulfobacca acetoxidans</name>
    <dbReference type="NCBI Taxonomy" id="60893"/>
    <lineage>
        <taxon>Bacteria</taxon>
        <taxon>Pseudomonadati</taxon>
        <taxon>Thermodesulfobacteriota</taxon>
        <taxon>Desulfobaccia</taxon>
        <taxon>Desulfobaccales</taxon>
        <taxon>Desulfobaccaceae</taxon>
        <taxon>Desulfobacca</taxon>
    </lineage>
</organism>
<keyword evidence="5 8" id="KW-0812">Transmembrane</keyword>
<dbReference type="PANTHER" id="PTHR30069:SF41">
    <property type="entry name" value="HEME_HEMOPEXIN UTILIZATION PROTEIN C"/>
    <property type="match status" value="1"/>
</dbReference>
<feature type="signal peptide" evidence="9">
    <location>
        <begin position="1"/>
        <end position="23"/>
    </location>
</feature>
<keyword evidence="3 8" id="KW-0813">Transport</keyword>
<dbReference type="InterPro" id="IPR037066">
    <property type="entry name" value="Plug_dom_sf"/>
</dbReference>
<dbReference type="Pfam" id="PF07715">
    <property type="entry name" value="Plug"/>
    <property type="match status" value="1"/>
</dbReference>
<evidence type="ECO:0000313" key="11">
    <source>
        <dbReference type="EMBL" id="HGB13816.1"/>
    </source>
</evidence>
<dbReference type="GO" id="GO:0044718">
    <property type="term" value="P:siderophore transmembrane transport"/>
    <property type="evidence" value="ECO:0007669"/>
    <property type="project" value="TreeGrafter"/>
</dbReference>
<dbReference type="AlphaFoldDB" id="A0A7C3WPE2"/>
<feature type="domain" description="TonB-dependent receptor plug" evidence="10">
    <location>
        <begin position="64"/>
        <end position="166"/>
    </location>
</feature>
<dbReference type="Gene3D" id="2.40.170.20">
    <property type="entry name" value="TonB-dependent receptor, beta-barrel domain"/>
    <property type="match status" value="1"/>
</dbReference>
<gene>
    <name evidence="11" type="ORF">ENV62_01050</name>
</gene>
<evidence type="ECO:0000256" key="6">
    <source>
        <dbReference type="ARBA" id="ARBA00023136"/>
    </source>
</evidence>
<evidence type="ECO:0000259" key="10">
    <source>
        <dbReference type="Pfam" id="PF07715"/>
    </source>
</evidence>
<evidence type="ECO:0000256" key="8">
    <source>
        <dbReference type="PROSITE-ProRule" id="PRU01360"/>
    </source>
</evidence>
<accession>A0A7C3WPE2</accession>
<keyword evidence="6 8" id="KW-0472">Membrane</keyword>
<dbReference type="PANTHER" id="PTHR30069">
    <property type="entry name" value="TONB-DEPENDENT OUTER MEMBRANE RECEPTOR"/>
    <property type="match status" value="1"/>
</dbReference>
<dbReference type="InterPro" id="IPR012910">
    <property type="entry name" value="Plug_dom"/>
</dbReference>
<comment type="subcellular location">
    <subcellularLocation>
        <location evidence="1 8">Cell outer membrane</location>
        <topology evidence="1 8">Multi-pass membrane protein</topology>
    </subcellularLocation>
</comment>
<proteinExistence type="inferred from homology"/>
<evidence type="ECO:0000256" key="3">
    <source>
        <dbReference type="ARBA" id="ARBA00022448"/>
    </source>
</evidence>
<keyword evidence="9" id="KW-0732">Signal</keyword>
<reference evidence="11" key="1">
    <citation type="journal article" date="2020" name="mSystems">
        <title>Genome- and Community-Level Interaction Insights into Carbon Utilization and Element Cycling Functions of Hydrothermarchaeota in Hydrothermal Sediment.</title>
        <authorList>
            <person name="Zhou Z."/>
            <person name="Liu Y."/>
            <person name="Xu W."/>
            <person name="Pan J."/>
            <person name="Luo Z.H."/>
            <person name="Li M."/>
        </authorList>
    </citation>
    <scope>NUCLEOTIDE SEQUENCE [LARGE SCALE GENOMIC DNA]</scope>
    <source>
        <strain evidence="11">SpSt-776</strain>
    </source>
</reference>
<dbReference type="GO" id="GO:0009279">
    <property type="term" value="C:cell outer membrane"/>
    <property type="evidence" value="ECO:0007669"/>
    <property type="project" value="UniProtKB-SubCell"/>
</dbReference>
<dbReference type="GO" id="GO:0015344">
    <property type="term" value="F:siderophore uptake transmembrane transporter activity"/>
    <property type="evidence" value="ECO:0007669"/>
    <property type="project" value="TreeGrafter"/>
</dbReference>
<evidence type="ECO:0000256" key="2">
    <source>
        <dbReference type="ARBA" id="ARBA00009810"/>
    </source>
</evidence>
<dbReference type="SUPFAM" id="SSF56935">
    <property type="entry name" value="Porins"/>
    <property type="match status" value="1"/>
</dbReference>
<keyword evidence="7 8" id="KW-0998">Cell outer membrane</keyword>
<feature type="chain" id="PRO_5027649088" evidence="9">
    <location>
        <begin position="24"/>
        <end position="722"/>
    </location>
</feature>
<evidence type="ECO:0000256" key="7">
    <source>
        <dbReference type="ARBA" id="ARBA00023237"/>
    </source>
</evidence>
<comment type="caution">
    <text evidence="11">The sequence shown here is derived from an EMBL/GenBank/DDBJ whole genome shotgun (WGS) entry which is preliminary data.</text>
</comment>
<dbReference type="Gene3D" id="2.170.130.10">
    <property type="entry name" value="TonB-dependent receptor, plug domain"/>
    <property type="match status" value="1"/>
</dbReference>
<dbReference type="InterPro" id="IPR036942">
    <property type="entry name" value="Beta-barrel_TonB_sf"/>
</dbReference>